<evidence type="ECO:0000313" key="3">
    <source>
        <dbReference type="Proteomes" id="UP000031972"/>
    </source>
</evidence>
<protein>
    <submittedName>
        <fullName evidence="2">Uncharacterized protein</fullName>
    </submittedName>
</protein>
<dbReference type="EMBL" id="JXRR01000014">
    <property type="protein sequence ID" value="KIL47394.1"/>
    <property type="molecule type" value="Genomic_DNA"/>
</dbReference>
<comment type="caution">
    <text evidence="2">The sequence shown here is derived from an EMBL/GenBank/DDBJ whole genome shotgun (WGS) entry which is preliminary data.</text>
</comment>
<dbReference type="AlphaFoldDB" id="A0A0C2RZZ4"/>
<gene>
    <name evidence="2" type="ORF">KR50_15610</name>
</gene>
<sequence length="57" mass="6896">MNGLDRFFFNATFILSQKKELFHSCPYNVLIHEIVIYFIVYYGTIKRRLILNESDTY</sequence>
<evidence type="ECO:0000313" key="2">
    <source>
        <dbReference type="EMBL" id="KIL47394.1"/>
    </source>
</evidence>
<proteinExistence type="predicted"/>
<organism evidence="2 3">
    <name type="scientific">Jeotgalibacillus campisalis</name>
    <dbReference type="NCBI Taxonomy" id="220754"/>
    <lineage>
        <taxon>Bacteria</taxon>
        <taxon>Bacillati</taxon>
        <taxon>Bacillota</taxon>
        <taxon>Bacilli</taxon>
        <taxon>Bacillales</taxon>
        <taxon>Caryophanaceae</taxon>
        <taxon>Jeotgalibacillus</taxon>
    </lineage>
</organism>
<reference evidence="2 3" key="1">
    <citation type="submission" date="2015-01" db="EMBL/GenBank/DDBJ databases">
        <title>Jeotgalibacillus campisalis genome sequencing.</title>
        <authorList>
            <person name="Goh K.M."/>
            <person name="Chan K.-G."/>
            <person name="Yaakop A.S."/>
            <person name="Ee R."/>
            <person name="Gan H.M."/>
            <person name="Chan C.S."/>
        </authorList>
    </citation>
    <scope>NUCLEOTIDE SEQUENCE [LARGE SCALE GENOMIC DNA]</scope>
    <source>
        <strain evidence="2 3">SF-57</strain>
    </source>
</reference>
<feature type="transmembrane region" description="Helical" evidence="1">
    <location>
        <begin position="27"/>
        <end position="45"/>
    </location>
</feature>
<evidence type="ECO:0000256" key="1">
    <source>
        <dbReference type="SAM" id="Phobius"/>
    </source>
</evidence>
<keyword evidence="1" id="KW-0812">Transmembrane</keyword>
<keyword evidence="1" id="KW-0472">Membrane</keyword>
<name>A0A0C2RZZ4_9BACL</name>
<accession>A0A0C2RZZ4</accession>
<dbReference type="Proteomes" id="UP000031972">
    <property type="component" value="Unassembled WGS sequence"/>
</dbReference>
<dbReference type="PATRIC" id="fig|220754.4.peg.1584"/>
<keyword evidence="1" id="KW-1133">Transmembrane helix</keyword>
<keyword evidence="3" id="KW-1185">Reference proteome</keyword>